<keyword evidence="1" id="KW-0812">Transmembrane</keyword>
<name>A0A5C3LGR5_9AGAR</name>
<sequence length="52" mass="5803">FLAWPAIIFSINSVVNQHPLGQKEAEGRRSNLMLCVSALFASFIPIFVIIRS</sequence>
<proteinExistence type="predicted"/>
<dbReference type="STRING" id="68775.A0A5C3LGR5"/>
<dbReference type="Proteomes" id="UP000308652">
    <property type="component" value="Unassembled WGS sequence"/>
</dbReference>
<gene>
    <name evidence="2" type="ORF">BDQ12DRAFT_617950</name>
</gene>
<dbReference type="AlphaFoldDB" id="A0A5C3LGR5"/>
<evidence type="ECO:0000256" key="1">
    <source>
        <dbReference type="SAM" id="Phobius"/>
    </source>
</evidence>
<reference evidence="2 3" key="1">
    <citation type="journal article" date="2019" name="Nat. Ecol. Evol.">
        <title>Megaphylogeny resolves global patterns of mushroom evolution.</title>
        <authorList>
            <person name="Varga T."/>
            <person name="Krizsan K."/>
            <person name="Foldi C."/>
            <person name="Dima B."/>
            <person name="Sanchez-Garcia M."/>
            <person name="Sanchez-Ramirez S."/>
            <person name="Szollosi G.J."/>
            <person name="Szarkandi J.G."/>
            <person name="Papp V."/>
            <person name="Albert L."/>
            <person name="Andreopoulos W."/>
            <person name="Angelini C."/>
            <person name="Antonin V."/>
            <person name="Barry K.W."/>
            <person name="Bougher N.L."/>
            <person name="Buchanan P."/>
            <person name="Buyck B."/>
            <person name="Bense V."/>
            <person name="Catcheside P."/>
            <person name="Chovatia M."/>
            <person name="Cooper J."/>
            <person name="Damon W."/>
            <person name="Desjardin D."/>
            <person name="Finy P."/>
            <person name="Geml J."/>
            <person name="Haridas S."/>
            <person name="Hughes K."/>
            <person name="Justo A."/>
            <person name="Karasinski D."/>
            <person name="Kautmanova I."/>
            <person name="Kiss B."/>
            <person name="Kocsube S."/>
            <person name="Kotiranta H."/>
            <person name="LaButti K.M."/>
            <person name="Lechner B.E."/>
            <person name="Liimatainen K."/>
            <person name="Lipzen A."/>
            <person name="Lukacs Z."/>
            <person name="Mihaltcheva S."/>
            <person name="Morgado L.N."/>
            <person name="Niskanen T."/>
            <person name="Noordeloos M.E."/>
            <person name="Ohm R.A."/>
            <person name="Ortiz-Santana B."/>
            <person name="Ovrebo C."/>
            <person name="Racz N."/>
            <person name="Riley R."/>
            <person name="Savchenko A."/>
            <person name="Shiryaev A."/>
            <person name="Soop K."/>
            <person name="Spirin V."/>
            <person name="Szebenyi C."/>
            <person name="Tomsovsky M."/>
            <person name="Tulloss R.E."/>
            <person name="Uehling J."/>
            <person name="Grigoriev I.V."/>
            <person name="Vagvolgyi C."/>
            <person name="Papp T."/>
            <person name="Martin F.M."/>
            <person name="Miettinen O."/>
            <person name="Hibbett D.S."/>
            <person name="Nagy L.G."/>
        </authorList>
    </citation>
    <scope>NUCLEOTIDE SEQUENCE [LARGE SCALE GENOMIC DNA]</scope>
    <source>
        <strain evidence="2 3">CBS 166.37</strain>
    </source>
</reference>
<protein>
    <submittedName>
        <fullName evidence="2">Uncharacterized protein</fullName>
    </submittedName>
</protein>
<accession>A0A5C3LGR5</accession>
<keyword evidence="1" id="KW-0472">Membrane</keyword>
<feature type="non-terminal residue" evidence="2">
    <location>
        <position position="1"/>
    </location>
</feature>
<keyword evidence="1" id="KW-1133">Transmembrane helix</keyword>
<dbReference type="EMBL" id="ML213694">
    <property type="protein sequence ID" value="TFK31960.1"/>
    <property type="molecule type" value="Genomic_DNA"/>
</dbReference>
<organism evidence="2 3">
    <name type="scientific">Crucibulum laeve</name>
    <dbReference type="NCBI Taxonomy" id="68775"/>
    <lineage>
        <taxon>Eukaryota</taxon>
        <taxon>Fungi</taxon>
        <taxon>Dikarya</taxon>
        <taxon>Basidiomycota</taxon>
        <taxon>Agaricomycotina</taxon>
        <taxon>Agaricomycetes</taxon>
        <taxon>Agaricomycetidae</taxon>
        <taxon>Agaricales</taxon>
        <taxon>Agaricineae</taxon>
        <taxon>Nidulariaceae</taxon>
        <taxon>Crucibulum</taxon>
    </lineage>
</organism>
<dbReference type="OrthoDB" id="284718at2759"/>
<evidence type="ECO:0000313" key="3">
    <source>
        <dbReference type="Proteomes" id="UP000308652"/>
    </source>
</evidence>
<evidence type="ECO:0000313" key="2">
    <source>
        <dbReference type="EMBL" id="TFK31960.1"/>
    </source>
</evidence>
<feature type="transmembrane region" description="Helical" evidence="1">
    <location>
        <begin position="32"/>
        <end position="50"/>
    </location>
</feature>
<keyword evidence="3" id="KW-1185">Reference proteome</keyword>